<dbReference type="RefSeq" id="WP_188553826.1">
    <property type="nucleotide sequence ID" value="NZ_BMGT01000002.1"/>
</dbReference>
<evidence type="ECO:0000313" key="2">
    <source>
        <dbReference type="EMBL" id="GGG75695.1"/>
    </source>
</evidence>
<evidence type="ECO:0000256" key="1">
    <source>
        <dbReference type="SAM" id="SignalP"/>
    </source>
</evidence>
<dbReference type="PANTHER" id="PTHR37549">
    <property type="entry name" value="LIPOPROTEIN LPRI"/>
    <property type="match status" value="1"/>
</dbReference>
<dbReference type="InterPro" id="IPR052755">
    <property type="entry name" value="Lysozyme_Inhibitor_LprI"/>
</dbReference>
<keyword evidence="3" id="KW-1185">Reference proteome</keyword>
<protein>
    <recommendedName>
        <fullName evidence="4">Lysozyme inhibitor LprI N-terminal domain-containing protein</fullName>
    </recommendedName>
</protein>
<feature type="chain" id="PRO_5037070073" description="Lysozyme inhibitor LprI N-terminal domain-containing protein" evidence="1">
    <location>
        <begin position="26"/>
        <end position="118"/>
    </location>
</feature>
<evidence type="ECO:0000313" key="3">
    <source>
        <dbReference type="Proteomes" id="UP000647241"/>
    </source>
</evidence>
<evidence type="ECO:0008006" key="4">
    <source>
        <dbReference type="Google" id="ProtNLM"/>
    </source>
</evidence>
<accession>A0A917M3Q9</accession>
<gene>
    <name evidence="2" type="ORF">GCM10011585_18150</name>
</gene>
<reference evidence="2" key="2">
    <citation type="submission" date="2020-09" db="EMBL/GenBank/DDBJ databases">
        <authorList>
            <person name="Sun Q."/>
            <person name="Zhou Y."/>
        </authorList>
    </citation>
    <scope>NUCLEOTIDE SEQUENCE</scope>
    <source>
        <strain evidence="2">CGMCC 1.12997</strain>
    </source>
</reference>
<dbReference type="PANTHER" id="PTHR37549:SF1">
    <property type="entry name" value="LIPOPROTEIN LPRI"/>
    <property type="match status" value="1"/>
</dbReference>
<feature type="signal peptide" evidence="1">
    <location>
        <begin position="1"/>
        <end position="25"/>
    </location>
</feature>
<dbReference type="GO" id="GO:0005576">
    <property type="term" value="C:extracellular region"/>
    <property type="evidence" value="ECO:0007669"/>
    <property type="project" value="TreeGrafter"/>
</dbReference>
<dbReference type="EMBL" id="BMGT01000002">
    <property type="protein sequence ID" value="GGG75695.1"/>
    <property type="molecule type" value="Genomic_DNA"/>
</dbReference>
<organism evidence="2 3">
    <name type="scientific">Edaphobacter dinghuensis</name>
    <dbReference type="NCBI Taxonomy" id="1560005"/>
    <lineage>
        <taxon>Bacteria</taxon>
        <taxon>Pseudomonadati</taxon>
        <taxon>Acidobacteriota</taxon>
        <taxon>Terriglobia</taxon>
        <taxon>Terriglobales</taxon>
        <taxon>Acidobacteriaceae</taxon>
        <taxon>Edaphobacter</taxon>
    </lineage>
</organism>
<comment type="caution">
    <text evidence="2">The sequence shown here is derived from an EMBL/GenBank/DDBJ whole genome shotgun (WGS) entry which is preliminary data.</text>
</comment>
<proteinExistence type="predicted"/>
<dbReference type="Proteomes" id="UP000647241">
    <property type="component" value="Unassembled WGS sequence"/>
</dbReference>
<reference evidence="2" key="1">
    <citation type="journal article" date="2014" name="Int. J. Syst. Evol. Microbiol.">
        <title>Complete genome sequence of Corynebacterium casei LMG S-19264T (=DSM 44701T), isolated from a smear-ripened cheese.</title>
        <authorList>
            <consortium name="US DOE Joint Genome Institute (JGI-PGF)"/>
            <person name="Walter F."/>
            <person name="Albersmeier A."/>
            <person name="Kalinowski J."/>
            <person name="Ruckert C."/>
        </authorList>
    </citation>
    <scope>NUCLEOTIDE SEQUENCE</scope>
    <source>
        <strain evidence="2">CGMCC 1.12997</strain>
    </source>
</reference>
<name>A0A917M3Q9_9BACT</name>
<dbReference type="AlphaFoldDB" id="A0A917M3Q9"/>
<keyword evidence="1" id="KW-0732">Signal</keyword>
<sequence length="118" mass="13012">MRRNFFLPLSLLAACLVLLAPGAFCVPIDCAKAATPNEKTICSDPTLIQADARMDTLYNVSLHFVAMGTRGDLQDQQPIWIRQREACGTRKPCIRAAYKKRTAVFEAIIAHAATFGPF</sequence>
<dbReference type="PROSITE" id="PS51257">
    <property type="entry name" value="PROKAR_LIPOPROTEIN"/>
    <property type="match status" value="1"/>
</dbReference>